<dbReference type="RefSeq" id="WP_241913442.1">
    <property type="nucleotide sequence ID" value="NZ_CP093326.1"/>
</dbReference>
<proteinExistence type="predicted"/>
<gene>
    <name evidence="2" type="ORF">MNQ99_14655</name>
</gene>
<reference evidence="2 3" key="1">
    <citation type="submission" date="2022-03" db="EMBL/GenBank/DDBJ databases">
        <title>Isotopic signatures of nitrous oxide derived from detoxification processes.</title>
        <authorList>
            <person name="Behrendt U."/>
            <person name="Buchen C."/>
            <person name="Well R."/>
            <person name="Ulrich A."/>
            <person name="Rohe L."/>
            <person name="Kolb S."/>
            <person name="Schloter M."/>
            <person name="Horn M.A."/>
            <person name="Augustin J."/>
        </authorList>
    </citation>
    <scope>NUCLEOTIDE SEQUENCE [LARGE SCALE GENOMIC DNA]</scope>
    <source>
        <strain evidence="2 3">S4-C24</strain>
    </source>
</reference>
<name>A0ABY3WBR6_9MICC</name>
<keyword evidence="3" id="KW-1185">Reference proteome</keyword>
<protein>
    <submittedName>
        <fullName evidence="2">DUF1801 domain-containing protein</fullName>
    </submittedName>
</protein>
<dbReference type="SUPFAM" id="SSF159888">
    <property type="entry name" value="YdhG-like"/>
    <property type="match status" value="1"/>
</dbReference>
<feature type="region of interest" description="Disordered" evidence="1">
    <location>
        <begin position="1"/>
        <end position="50"/>
    </location>
</feature>
<evidence type="ECO:0000256" key="1">
    <source>
        <dbReference type="SAM" id="MobiDB-lite"/>
    </source>
</evidence>
<evidence type="ECO:0000313" key="2">
    <source>
        <dbReference type="EMBL" id="UNK45169.1"/>
    </source>
</evidence>
<organism evidence="2 3">
    <name type="scientific">Arthrobacter sulfonylureivorans</name>
    <dbReference type="NCBI Taxonomy" id="2486855"/>
    <lineage>
        <taxon>Bacteria</taxon>
        <taxon>Bacillati</taxon>
        <taxon>Actinomycetota</taxon>
        <taxon>Actinomycetes</taxon>
        <taxon>Micrococcales</taxon>
        <taxon>Micrococcaceae</taxon>
        <taxon>Arthrobacter</taxon>
    </lineage>
</organism>
<dbReference type="Proteomes" id="UP000829069">
    <property type="component" value="Chromosome"/>
</dbReference>
<sequence length="160" mass="17167">MSPDPTASEKKNDSASSAEGFSPEERAAMKERAAELKAASRRGSGSKKAAADEAAVLAKIAEMPLPDRDIAERLHNIVTAAAPELLPKLWYGQPAYARSGKVVCFFRSGQADKVRYSTFGFNEEANLDENDGLWPTSFALTHLNEAGAARVAELVKQAVS</sequence>
<evidence type="ECO:0000313" key="3">
    <source>
        <dbReference type="Proteomes" id="UP000829069"/>
    </source>
</evidence>
<dbReference type="EMBL" id="CP093326">
    <property type="protein sequence ID" value="UNK45169.1"/>
    <property type="molecule type" value="Genomic_DNA"/>
</dbReference>
<accession>A0ABY3WBR6</accession>
<feature type="compositionally biased region" description="Basic and acidic residues" evidence="1">
    <location>
        <begin position="23"/>
        <end position="35"/>
    </location>
</feature>